<reference evidence="2 3" key="1">
    <citation type="submission" date="2016-03" db="EMBL/GenBank/DDBJ databases">
        <title>Complete genome sequence of a novel chlorpyrifos degrading bacterium, Cupriavidus nantongensis sp. X1.</title>
        <authorList>
            <person name="Fang L."/>
        </authorList>
    </citation>
    <scope>NUCLEOTIDE SEQUENCE [LARGE SCALE GENOMIC DNA]</scope>
    <source>
        <strain evidence="2 3">X1</strain>
    </source>
</reference>
<protein>
    <submittedName>
        <fullName evidence="2">Uncharacterized protein</fullName>
    </submittedName>
</protein>
<proteinExistence type="predicted"/>
<sequence>MSQPTILAIHFADEDFLKDNEYFVDRYVGLRVRGHSQHAAFRRVFGADNIDNYTQHRIDNLESTDFYNDKFDAAVKSTPVDQILNERIALVELMSVYRNPLMKETARLGALRDAMVLTGITEIDENGKTRKAGRALSDFYNTEGLVYPPAAPAAAPDPDAPKPPTLQ</sequence>
<evidence type="ECO:0000313" key="2">
    <source>
        <dbReference type="EMBL" id="AMR79632.1"/>
    </source>
</evidence>
<name>A0A142JNH0_9BURK</name>
<accession>A0A142JNH0</accession>
<evidence type="ECO:0000313" key="3">
    <source>
        <dbReference type="Proteomes" id="UP000075238"/>
    </source>
</evidence>
<gene>
    <name evidence="2" type="ORF">A2G96_18810</name>
</gene>
<dbReference type="KEGG" id="cnan:A2G96_18810"/>
<dbReference type="OrthoDB" id="9134677at2"/>
<evidence type="ECO:0000256" key="1">
    <source>
        <dbReference type="SAM" id="MobiDB-lite"/>
    </source>
</evidence>
<dbReference type="RefSeq" id="WP_062801589.1">
    <property type="nucleotide sequence ID" value="NZ_CP014844.1"/>
</dbReference>
<dbReference type="AlphaFoldDB" id="A0A142JNH0"/>
<dbReference type="Proteomes" id="UP000075238">
    <property type="component" value="Chromosome 1"/>
</dbReference>
<organism evidence="2 3">
    <name type="scientific">Cupriavidus nantongensis</name>
    <dbReference type="NCBI Taxonomy" id="1796606"/>
    <lineage>
        <taxon>Bacteria</taxon>
        <taxon>Pseudomonadati</taxon>
        <taxon>Pseudomonadota</taxon>
        <taxon>Betaproteobacteria</taxon>
        <taxon>Burkholderiales</taxon>
        <taxon>Burkholderiaceae</taxon>
        <taxon>Cupriavidus</taxon>
    </lineage>
</organism>
<keyword evidence="3" id="KW-1185">Reference proteome</keyword>
<dbReference type="EMBL" id="CP014844">
    <property type="protein sequence ID" value="AMR79632.1"/>
    <property type="molecule type" value="Genomic_DNA"/>
</dbReference>
<feature type="region of interest" description="Disordered" evidence="1">
    <location>
        <begin position="148"/>
        <end position="167"/>
    </location>
</feature>